<name>A0A243W688_9BACT</name>
<sequence>MMGKKFMPFPVLKTGRLLLRQLRRSDDHDILALRSNDNVNRYLDRQPSKSIDDARNFIHTINENVQRDDALYWAITLNGADNVIGTVCLFNFSENALKAEIGYELLPDFQGKGLMQEALSTVIHFGFHQVGLHVIEAYTRFENQRSTSVLEKLHFRGDSAADRNFTLFKLTPNG</sequence>
<dbReference type="RefSeq" id="WP_086597074.1">
    <property type="nucleotide sequence ID" value="NZ_MTSE01000031.1"/>
</dbReference>
<evidence type="ECO:0000259" key="1">
    <source>
        <dbReference type="PROSITE" id="PS51186"/>
    </source>
</evidence>
<dbReference type="AlphaFoldDB" id="A0A243W688"/>
<feature type="domain" description="N-acetyltransferase" evidence="1">
    <location>
        <begin position="17"/>
        <end position="174"/>
    </location>
</feature>
<keyword evidence="3" id="KW-1185">Reference proteome</keyword>
<proteinExistence type="predicted"/>
<dbReference type="PANTHER" id="PTHR43792">
    <property type="entry name" value="GNAT FAMILY, PUTATIVE (AFU_ORTHOLOGUE AFUA_3G00765)-RELATED-RELATED"/>
    <property type="match status" value="1"/>
</dbReference>
<comment type="caution">
    <text evidence="2">The sequence shown here is derived from an EMBL/GenBank/DDBJ whole genome shotgun (WGS) entry which is preliminary data.</text>
</comment>
<dbReference type="EMBL" id="MTSE01000031">
    <property type="protein sequence ID" value="OUJ69795.1"/>
    <property type="molecule type" value="Genomic_DNA"/>
</dbReference>
<evidence type="ECO:0000313" key="2">
    <source>
        <dbReference type="EMBL" id="OUJ69795.1"/>
    </source>
</evidence>
<dbReference type="Proteomes" id="UP000194873">
    <property type="component" value="Unassembled WGS sequence"/>
</dbReference>
<dbReference type="InterPro" id="IPR016181">
    <property type="entry name" value="Acyl_CoA_acyltransferase"/>
</dbReference>
<dbReference type="Gene3D" id="3.40.630.30">
    <property type="match status" value="1"/>
</dbReference>
<dbReference type="InterPro" id="IPR051531">
    <property type="entry name" value="N-acetyltransferase"/>
</dbReference>
<dbReference type="Pfam" id="PF13302">
    <property type="entry name" value="Acetyltransf_3"/>
    <property type="match status" value="1"/>
</dbReference>
<organism evidence="2 3">
    <name type="scientific">Hymenobacter crusticola</name>
    <dbReference type="NCBI Taxonomy" id="1770526"/>
    <lineage>
        <taxon>Bacteria</taxon>
        <taxon>Pseudomonadati</taxon>
        <taxon>Bacteroidota</taxon>
        <taxon>Cytophagia</taxon>
        <taxon>Cytophagales</taxon>
        <taxon>Hymenobacteraceae</taxon>
        <taxon>Hymenobacter</taxon>
    </lineage>
</organism>
<dbReference type="CDD" id="cd04301">
    <property type="entry name" value="NAT_SF"/>
    <property type="match status" value="1"/>
</dbReference>
<accession>A0A243W688</accession>
<dbReference type="GO" id="GO:0016747">
    <property type="term" value="F:acyltransferase activity, transferring groups other than amino-acyl groups"/>
    <property type="evidence" value="ECO:0007669"/>
    <property type="project" value="InterPro"/>
</dbReference>
<protein>
    <recommendedName>
        <fullName evidence="1">N-acetyltransferase domain-containing protein</fullName>
    </recommendedName>
</protein>
<evidence type="ECO:0000313" key="3">
    <source>
        <dbReference type="Proteomes" id="UP000194873"/>
    </source>
</evidence>
<dbReference type="OrthoDB" id="9811523at2"/>
<reference evidence="2 3" key="1">
    <citation type="submission" date="2017-01" db="EMBL/GenBank/DDBJ databases">
        <title>A new Hymenobacter.</title>
        <authorList>
            <person name="Liang Y."/>
            <person name="Feng F."/>
        </authorList>
    </citation>
    <scope>NUCLEOTIDE SEQUENCE [LARGE SCALE GENOMIC DNA]</scope>
    <source>
        <strain evidence="2">MIMBbqt21</strain>
    </source>
</reference>
<dbReference type="InterPro" id="IPR000182">
    <property type="entry name" value="GNAT_dom"/>
</dbReference>
<gene>
    <name evidence="2" type="ORF">BXP70_26160</name>
</gene>
<dbReference type="SUPFAM" id="SSF55729">
    <property type="entry name" value="Acyl-CoA N-acyltransferases (Nat)"/>
    <property type="match status" value="1"/>
</dbReference>
<dbReference type="PROSITE" id="PS51186">
    <property type="entry name" value="GNAT"/>
    <property type="match status" value="1"/>
</dbReference>